<accession>A0A9Q3BSN6</accession>
<evidence type="ECO:0000313" key="2">
    <source>
        <dbReference type="EMBL" id="MBW0470383.1"/>
    </source>
</evidence>
<reference evidence="2" key="1">
    <citation type="submission" date="2021-03" db="EMBL/GenBank/DDBJ databases">
        <title>Draft genome sequence of rust myrtle Austropuccinia psidii MF-1, a brazilian biotype.</title>
        <authorList>
            <person name="Quecine M.C."/>
            <person name="Pachon D.M.R."/>
            <person name="Bonatelli M.L."/>
            <person name="Correr F.H."/>
            <person name="Franceschini L.M."/>
            <person name="Leite T.F."/>
            <person name="Margarido G.R.A."/>
            <person name="Almeida C.A."/>
            <person name="Ferrarezi J.A."/>
            <person name="Labate C.A."/>
        </authorList>
    </citation>
    <scope>NUCLEOTIDE SEQUENCE</scope>
    <source>
        <strain evidence="2">MF-1</strain>
    </source>
</reference>
<keyword evidence="3" id="KW-1185">Reference proteome</keyword>
<evidence type="ECO:0000313" key="3">
    <source>
        <dbReference type="Proteomes" id="UP000765509"/>
    </source>
</evidence>
<comment type="caution">
    <text evidence="2">The sequence shown here is derived from an EMBL/GenBank/DDBJ whole genome shotgun (WGS) entry which is preliminary data.</text>
</comment>
<dbReference type="AlphaFoldDB" id="A0A9Q3BSN6"/>
<feature type="compositionally biased region" description="Low complexity" evidence="1">
    <location>
        <begin position="223"/>
        <end position="239"/>
    </location>
</feature>
<organism evidence="2 3">
    <name type="scientific">Austropuccinia psidii MF-1</name>
    <dbReference type="NCBI Taxonomy" id="1389203"/>
    <lineage>
        <taxon>Eukaryota</taxon>
        <taxon>Fungi</taxon>
        <taxon>Dikarya</taxon>
        <taxon>Basidiomycota</taxon>
        <taxon>Pucciniomycotina</taxon>
        <taxon>Pucciniomycetes</taxon>
        <taxon>Pucciniales</taxon>
        <taxon>Sphaerophragmiaceae</taxon>
        <taxon>Austropuccinia</taxon>
    </lineage>
</organism>
<feature type="compositionally biased region" description="Polar residues" evidence="1">
    <location>
        <begin position="274"/>
        <end position="283"/>
    </location>
</feature>
<dbReference type="Proteomes" id="UP000765509">
    <property type="component" value="Unassembled WGS sequence"/>
</dbReference>
<feature type="compositionally biased region" description="Polar residues" evidence="1">
    <location>
        <begin position="294"/>
        <end position="308"/>
    </location>
</feature>
<feature type="region of interest" description="Disordered" evidence="1">
    <location>
        <begin position="223"/>
        <end position="316"/>
    </location>
</feature>
<protein>
    <submittedName>
        <fullName evidence="2">Uncharacterized protein</fullName>
    </submittedName>
</protein>
<evidence type="ECO:0000256" key="1">
    <source>
        <dbReference type="SAM" id="MobiDB-lite"/>
    </source>
</evidence>
<proteinExistence type="predicted"/>
<gene>
    <name evidence="2" type="ORF">O181_010098</name>
</gene>
<feature type="compositionally biased region" description="Polar residues" evidence="1">
    <location>
        <begin position="240"/>
        <end position="258"/>
    </location>
</feature>
<name>A0A9Q3BSN6_9BASI</name>
<dbReference type="EMBL" id="AVOT02002444">
    <property type="protein sequence ID" value="MBW0470383.1"/>
    <property type="molecule type" value="Genomic_DNA"/>
</dbReference>
<sequence length="408" mass="45500">MSSKLTEITESSPSAPPPSVLCGSGVFSRLSSPSMASPRHFDPSQTYDSYKAVEVLDPACTECLARGKDCFQHYNPQSSQFYYCFIGKRPCRHTGVQSSKVKRYLWSRKDGLLGKSYQFLRHLHLMELQGIPIVSNLNTLIKIGTYILDVVTGSRQRDVARRTNVGGPIPIGGRPIYSSSEVPISRINTEGVVKRIKRFADSPTDPDPEGSDELNGEEVGVVPHSVGHQSSTSSSQPRSNRFQSQVIPSTPRTFQPVLSSIPTSIPPSSPSSSHARPSLNQAVRPSPNHKPRNSPITTSQQLQLMASSSRRRDGLSPLLFPVTQVSQRRDRWPIQTTREDPNAESENQEAVARLFRRVDRNSREVIIYANDKTILGTASEEMASKFPWYEDELINDFQRTFDDLGRDK</sequence>